<keyword evidence="3" id="KW-1185">Reference proteome</keyword>
<evidence type="ECO:0000259" key="1">
    <source>
        <dbReference type="PROSITE" id="PS51286"/>
    </source>
</evidence>
<dbReference type="OrthoDB" id="549726at2759"/>
<dbReference type="PANTHER" id="PTHR21228:SF40">
    <property type="entry name" value="LD45607P"/>
    <property type="match status" value="1"/>
</dbReference>
<dbReference type="EMBL" id="CAJHUC010000630">
    <property type="protein sequence ID" value="CAD7697227.1"/>
    <property type="molecule type" value="Genomic_DNA"/>
</dbReference>
<organism evidence="2 3">
    <name type="scientific">Ostreobium quekettii</name>
    <dbReference type="NCBI Taxonomy" id="121088"/>
    <lineage>
        <taxon>Eukaryota</taxon>
        <taxon>Viridiplantae</taxon>
        <taxon>Chlorophyta</taxon>
        <taxon>core chlorophytes</taxon>
        <taxon>Ulvophyceae</taxon>
        <taxon>TCBD clade</taxon>
        <taxon>Bryopsidales</taxon>
        <taxon>Ostreobineae</taxon>
        <taxon>Ostreobiaceae</taxon>
        <taxon>Ostreobium</taxon>
    </lineage>
</organism>
<reference evidence="2" key="1">
    <citation type="submission" date="2020-12" db="EMBL/GenBank/DDBJ databases">
        <authorList>
            <person name="Iha C."/>
        </authorList>
    </citation>
    <scope>NUCLEOTIDE SEQUENCE</scope>
</reference>
<dbReference type="PROSITE" id="PS51286">
    <property type="entry name" value="RAP"/>
    <property type="match status" value="1"/>
</dbReference>
<name>A0A8S1IQJ2_9CHLO</name>
<proteinExistence type="predicted"/>
<evidence type="ECO:0000313" key="3">
    <source>
        <dbReference type="Proteomes" id="UP000708148"/>
    </source>
</evidence>
<dbReference type="InterPro" id="IPR050870">
    <property type="entry name" value="FAST_kinase"/>
</dbReference>
<dbReference type="Pfam" id="PF08373">
    <property type="entry name" value="RAP"/>
    <property type="match status" value="1"/>
</dbReference>
<dbReference type="GO" id="GO:0005759">
    <property type="term" value="C:mitochondrial matrix"/>
    <property type="evidence" value="ECO:0007669"/>
    <property type="project" value="TreeGrafter"/>
</dbReference>
<feature type="domain" description="RAP" evidence="1">
    <location>
        <begin position="349"/>
        <end position="408"/>
    </location>
</feature>
<dbReference type="PANTHER" id="PTHR21228">
    <property type="entry name" value="FAST LEU-RICH DOMAIN-CONTAINING"/>
    <property type="match status" value="1"/>
</dbReference>
<dbReference type="AlphaFoldDB" id="A0A8S1IQJ2"/>
<comment type="caution">
    <text evidence="2">The sequence shown here is derived from an EMBL/GenBank/DDBJ whole genome shotgun (WGS) entry which is preliminary data.</text>
</comment>
<dbReference type="GO" id="GO:0003723">
    <property type="term" value="F:RNA binding"/>
    <property type="evidence" value="ECO:0007669"/>
    <property type="project" value="TreeGrafter"/>
</dbReference>
<protein>
    <recommendedName>
        <fullName evidence="1">RAP domain-containing protein</fullName>
    </recommendedName>
</protein>
<dbReference type="GO" id="GO:0044528">
    <property type="term" value="P:regulation of mitochondrial mRNA stability"/>
    <property type="evidence" value="ECO:0007669"/>
    <property type="project" value="TreeGrafter"/>
</dbReference>
<evidence type="ECO:0000313" key="2">
    <source>
        <dbReference type="EMBL" id="CAD7697227.1"/>
    </source>
</evidence>
<gene>
    <name evidence="2" type="ORF">OSTQU699_LOCUS2588</name>
</gene>
<dbReference type="InterPro" id="IPR013584">
    <property type="entry name" value="RAP"/>
</dbReference>
<accession>A0A8S1IQJ2</accession>
<dbReference type="GO" id="GO:0000963">
    <property type="term" value="P:mitochondrial RNA processing"/>
    <property type="evidence" value="ECO:0007669"/>
    <property type="project" value="TreeGrafter"/>
</dbReference>
<sequence length="415" mass="46996">MPRLRSQLLDNVVQEAVLRQPSQFSASELSTFVHSLASLHHEDILSSTAMDLCTLSAIRRSEQFRAHEMVDVVWSYTQIFGHHHDPQVLDTMAKLLVPRLGEITHVPRLVILVKAFADLDLHYTDLHNEVSALLCPHLECLDQGLVVELLQAFGHVHHYSSTLFERAATVLSDSKSRLSTSQLASVLQLYGCMMHDPGQAALDVWLTQLQDLGRAALTSSQVCSVLWSLALLEALSPELFLQLSRDIQDCRKGDFTVSDIERLLMAEWLLEITCRRQGQTPPRIPRPLRLQILSVWRERLYYKHDVSSFQKDVGLTLTDMRISHTLEESVENGDFKIDYVIVGDGNARVALECDGPRRFTSNAPYHALGETVASRRVLEGRGWRVVSISKHAWNSLKSREEKQSFLEQELWGIGC</sequence>
<dbReference type="Proteomes" id="UP000708148">
    <property type="component" value="Unassembled WGS sequence"/>
</dbReference>
<dbReference type="GO" id="GO:0035770">
    <property type="term" value="C:ribonucleoprotein granule"/>
    <property type="evidence" value="ECO:0007669"/>
    <property type="project" value="TreeGrafter"/>
</dbReference>
<dbReference type="SMART" id="SM00952">
    <property type="entry name" value="RAP"/>
    <property type="match status" value="1"/>
</dbReference>